<name>A0AAW1XWZ8_RUBAR</name>
<dbReference type="EMBL" id="JBEDUW010000003">
    <property type="protein sequence ID" value="KAK9940986.1"/>
    <property type="molecule type" value="Genomic_DNA"/>
</dbReference>
<proteinExistence type="predicted"/>
<comment type="caution">
    <text evidence="1">The sequence shown here is derived from an EMBL/GenBank/DDBJ whole genome shotgun (WGS) entry which is preliminary data.</text>
</comment>
<sequence length="423" mass="45875">MEAIGGFTKSTQDFFDKLIHRRAKSSPSRNPIEILKRLQRETFSDLMRLRDRQDKVERLVSLFGPSKGSPFQGANTLLRGEVDFLGGFLWNHHNDDEAHQSSDALSRAGIRTGIDSRFCFETAVRENDALVTEFVASQKHRNDVSECPVSLAKVSYIANVNNWLSAIAIPVGAQCRDVAVLTSPSHQGKCLTDRSSFGPPLLNPHNGSSIGIMVKNANVVVASLAQSVSGLGMKVGSGRVGHCLSTFGQIVCQLPGNTKLSLLGLHRMPKISSERVAHGALAMPLGSLEHHTYRSSETMAGASAPPLGTNSQGRGSATGSVALMLESELDETTKIGGWIEMKELNPRHLEWAVTVSDDSEDSVGWGIGLNGMLGGPKSCDHFQIESYLKLNFSERFSVKPGIAHIMDGNAKRTALMLRSNWSL</sequence>
<evidence type="ECO:0000313" key="2">
    <source>
        <dbReference type="Proteomes" id="UP001457282"/>
    </source>
</evidence>
<evidence type="ECO:0000313" key="1">
    <source>
        <dbReference type="EMBL" id="KAK9940986.1"/>
    </source>
</evidence>
<dbReference type="PANTHER" id="PTHR35097">
    <property type="entry name" value="GDSL ESTERASE/LIPASE"/>
    <property type="match status" value="1"/>
</dbReference>
<dbReference type="PANTHER" id="PTHR35097:SF1">
    <property type="entry name" value="GDSL ESTERASE_LIPASE"/>
    <property type="match status" value="1"/>
</dbReference>
<reference evidence="1 2" key="1">
    <citation type="journal article" date="2023" name="G3 (Bethesda)">
        <title>A chromosome-length genome assembly and annotation of blackberry (Rubus argutus, cv. 'Hillquist').</title>
        <authorList>
            <person name="Bruna T."/>
            <person name="Aryal R."/>
            <person name="Dudchenko O."/>
            <person name="Sargent D.J."/>
            <person name="Mead D."/>
            <person name="Buti M."/>
            <person name="Cavallini A."/>
            <person name="Hytonen T."/>
            <person name="Andres J."/>
            <person name="Pham M."/>
            <person name="Weisz D."/>
            <person name="Mascagni F."/>
            <person name="Usai G."/>
            <person name="Natali L."/>
            <person name="Bassil N."/>
            <person name="Fernandez G.E."/>
            <person name="Lomsadze A."/>
            <person name="Armour M."/>
            <person name="Olukolu B."/>
            <person name="Poorten T."/>
            <person name="Britton C."/>
            <person name="Davik J."/>
            <person name="Ashrafi H."/>
            <person name="Aiden E.L."/>
            <person name="Borodovsky M."/>
            <person name="Worthington M."/>
        </authorList>
    </citation>
    <scope>NUCLEOTIDE SEQUENCE [LARGE SCALE GENOMIC DNA]</scope>
    <source>
        <strain evidence="1">PI 553951</strain>
    </source>
</reference>
<gene>
    <name evidence="1" type="ORF">M0R45_017617</name>
</gene>
<organism evidence="1 2">
    <name type="scientific">Rubus argutus</name>
    <name type="common">Southern blackberry</name>
    <dbReference type="NCBI Taxonomy" id="59490"/>
    <lineage>
        <taxon>Eukaryota</taxon>
        <taxon>Viridiplantae</taxon>
        <taxon>Streptophyta</taxon>
        <taxon>Embryophyta</taxon>
        <taxon>Tracheophyta</taxon>
        <taxon>Spermatophyta</taxon>
        <taxon>Magnoliopsida</taxon>
        <taxon>eudicotyledons</taxon>
        <taxon>Gunneridae</taxon>
        <taxon>Pentapetalae</taxon>
        <taxon>rosids</taxon>
        <taxon>fabids</taxon>
        <taxon>Rosales</taxon>
        <taxon>Rosaceae</taxon>
        <taxon>Rosoideae</taxon>
        <taxon>Rosoideae incertae sedis</taxon>
        <taxon>Rubus</taxon>
    </lineage>
</organism>
<keyword evidence="2" id="KW-1185">Reference proteome</keyword>
<dbReference type="Proteomes" id="UP001457282">
    <property type="component" value="Unassembled WGS sequence"/>
</dbReference>
<protein>
    <submittedName>
        <fullName evidence="1">Uncharacterized protein</fullName>
    </submittedName>
</protein>
<dbReference type="AlphaFoldDB" id="A0AAW1XWZ8"/>
<accession>A0AAW1XWZ8</accession>